<feature type="domain" description="Replication-associated protein ORF2/G2P" evidence="2">
    <location>
        <begin position="135"/>
        <end position="260"/>
    </location>
</feature>
<evidence type="ECO:0000313" key="4">
    <source>
        <dbReference type="Proteomes" id="UP001170624"/>
    </source>
</evidence>
<protein>
    <recommendedName>
        <fullName evidence="2">Replication-associated protein ORF2/G2P domain-containing protein</fullName>
    </recommendedName>
</protein>
<evidence type="ECO:0000256" key="1">
    <source>
        <dbReference type="SAM" id="MobiDB-lite"/>
    </source>
</evidence>
<dbReference type="InterPro" id="IPR056906">
    <property type="entry name" value="ORF2/G2P_dom"/>
</dbReference>
<dbReference type="Proteomes" id="UP001170624">
    <property type="component" value="Unassembled WGS sequence"/>
</dbReference>
<proteinExistence type="predicted"/>
<evidence type="ECO:0000259" key="2">
    <source>
        <dbReference type="Pfam" id="PF23343"/>
    </source>
</evidence>
<organism evidence="3 4">
    <name type="scientific">Photobacterium sanguinicancri</name>
    <dbReference type="NCBI Taxonomy" id="875932"/>
    <lineage>
        <taxon>Bacteria</taxon>
        <taxon>Pseudomonadati</taxon>
        <taxon>Pseudomonadota</taxon>
        <taxon>Gammaproteobacteria</taxon>
        <taxon>Vibrionales</taxon>
        <taxon>Vibrionaceae</taxon>
        <taxon>Photobacterium</taxon>
    </lineage>
</organism>
<name>A0AAW7YFZ3_9GAMM</name>
<dbReference type="AlphaFoldDB" id="A0AAW7YFZ3"/>
<accession>A0AAW7YFZ3</accession>
<sequence>SLRAAAARSDEDNRLVQGRKSPTRLKQSRIAHRVGVLNKARRGNTTLDSAEAFYNHDTLYASTEANEGKALSTVRLMNREWSGQFRVLHHTQTRPSDAPEQQSGDRYTENLTKRAVTKIFESGAYVAACHGGFTTFLTLTFTPEQRNAIFSKDTTLGKEVSRFLDGAKKMYQRGWQDIGRDEQPFELDGIEKPFHYMWVAECPANDDGEPNPHVHLLMNWNVERNYFEAWANRIESLWGNGFAHLEHINQPKAAGSYLIKAVGYAAKGENADQGLIRGNRYNIARCSRAPAWDCVASFEASNMAAIIKELGYKLEQWRKPLTRRLKRIEKQKDQAIAAKAIAKKAKKPKEHLKKLSALI</sequence>
<feature type="region of interest" description="Disordered" evidence="1">
    <location>
        <begin position="1"/>
        <end position="25"/>
    </location>
</feature>
<feature type="non-terminal residue" evidence="3">
    <location>
        <position position="1"/>
    </location>
</feature>
<feature type="non-terminal residue" evidence="3">
    <location>
        <position position="359"/>
    </location>
</feature>
<reference evidence="3" key="1">
    <citation type="submission" date="2023-07" db="EMBL/GenBank/DDBJ databases">
        <title>Genome content predicts the carbon catabolic preferences of heterotrophic bacteria.</title>
        <authorList>
            <person name="Gralka M."/>
        </authorList>
    </citation>
    <scope>NUCLEOTIDE SEQUENCE</scope>
    <source>
        <strain evidence="3">G2M05</strain>
    </source>
</reference>
<gene>
    <name evidence="3" type="ORF">Q4568_23805</name>
</gene>
<comment type="caution">
    <text evidence="3">The sequence shown here is derived from an EMBL/GenBank/DDBJ whole genome shotgun (WGS) entry which is preliminary data.</text>
</comment>
<dbReference type="Pfam" id="PF23343">
    <property type="entry name" value="REP_ORF2-G2P"/>
    <property type="match status" value="1"/>
</dbReference>
<evidence type="ECO:0000313" key="3">
    <source>
        <dbReference type="EMBL" id="MDO6545560.1"/>
    </source>
</evidence>
<dbReference type="EMBL" id="JAUOPU010000088">
    <property type="protein sequence ID" value="MDO6545560.1"/>
    <property type="molecule type" value="Genomic_DNA"/>
</dbReference>